<reference evidence="1" key="1">
    <citation type="journal article" date="2015" name="Nature">
        <title>Complex archaea that bridge the gap between prokaryotes and eukaryotes.</title>
        <authorList>
            <person name="Spang A."/>
            <person name="Saw J.H."/>
            <person name="Jorgensen S.L."/>
            <person name="Zaremba-Niedzwiedzka K."/>
            <person name="Martijn J."/>
            <person name="Lind A.E."/>
            <person name="van Eijk R."/>
            <person name="Schleper C."/>
            <person name="Guy L."/>
            <person name="Ettema T.J."/>
        </authorList>
    </citation>
    <scope>NUCLEOTIDE SEQUENCE</scope>
</reference>
<proteinExistence type="predicted"/>
<gene>
    <name evidence="1" type="ORF">LCGC14_0959370</name>
</gene>
<accession>A0A0F9RLC8</accession>
<evidence type="ECO:0000313" key="1">
    <source>
        <dbReference type="EMBL" id="KKN18078.1"/>
    </source>
</evidence>
<dbReference type="EMBL" id="LAZR01003461">
    <property type="protein sequence ID" value="KKN18078.1"/>
    <property type="molecule type" value="Genomic_DNA"/>
</dbReference>
<organism evidence="1">
    <name type="scientific">marine sediment metagenome</name>
    <dbReference type="NCBI Taxonomy" id="412755"/>
    <lineage>
        <taxon>unclassified sequences</taxon>
        <taxon>metagenomes</taxon>
        <taxon>ecological metagenomes</taxon>
    </lineage>
</organism>
<sequence>MRDKTDNDTFNEHSTRRKLLADCVTRFGPESGKQLQLMFVKWDKLIANCKNESEVKHMRHLACAEIYNALGFSGGITMGEDIVIPAENKDSKIINSA</sequence>
<protein>
    <submittedName>
        <fullName evidence="1">Uncharacterized protein</fullName>
    </submittedName>
</protein>
<name>A0A0F9RLC8_9ZZZZ</name>
<comment type="caution">
    <text evidence="1">The sequence shown here is derived from an EMBL/GenBank/DDBJ whole genome shotgun (WGS) entry which is preliminary data.</text>
</comment>
<dbReference type="AlphaFoldDB" id="A0A0F9RLC8"/>